<dbReference type="SMART" id="SM00729">
    <property type="entry name" value="Elp3"/>
    <property type="match status" value="1"/>
</dbReference>
<evidence type="ECO:0000256" key="2">
    <source>
        <dbReference type="ARBA" id="ARBA00022485"/>
    </source>
</evidence>
<dbReference type="CDD" id="cd01335">
    <property type="entry name" value="Radical_SAM"/>
    <property type="match status" value="1"/>
</dbReference>
<dbReference type="GO" id="GO:0046872">
    <property type="term" value="F:metal ion binding"/>
    <property type="evidence" value="ECO:0007669"/>
    <property type="project" value="UniProtKB-KW"/>
</dbReference>
<keyword evidence="4" id="KW-0479">Metal-binding</keyword>
<dbReference type="GO" id="GO:0051539">
    <property type="term" value="F:4 iron, 4 sulfur cluster binding"/>
    <property type="evidence" value="ECO:0007669"/>
    <property type="project" value="UniProtKB-KW"/>
</dbReference>
<dbReference type="InterPro" id="IPR023885">
    <property type="entry name" value="4Fe4S-binding_SPASM_dom"/>
</dbReference>
<dbReference type="InterPro" id="IPR006638">
    <property type="entry name" value="Elp3/MiaA/NifB-like_rSAM"/>
</dbReference>
<dbReference type="NCBIfam" id="TIGR04085">
    <property type="entry name" value="rSAM_more_4Fe4S"/>
    <property type="match status" value="1"/>
</dbReference>
<evidence type="ECO:0000256" key="3">
    <source>
        <dbReference type="ARBA" id="ARBA00022691"/>
    </source>
</evidence>
<proteinExistence type="predicted"/>
<dbReference type="InterPro" id="IPR013785">
    <property type="entry name" value="Aldolase_TIM"/>
</dbReference>
<comment type="cofactor">
    <cofactor evidence="1">
        <name>[4Fe-4S] cluster</name>
        <dbReference type="ChEBI" id="CHEBI:49883"/>
    </cofactor>
</comment>
<dbReference type="Pfam" id="PF04055">
    <property type="entry name" value="Radical_SAM"/>
    <property type="match status" value="1"/>
</dbReference>
<evidence type="ECO:0000256" key="5">
    <source>
        <dbReference type="ARBA" id="ARBA00023004"/>
    </source>
</evidence>
<dbReference type="PANTHER" id="PTHR11228">
    <property type="entry name" value="RADICAL SAM DOMAIN PROTEIN"/>
    <property type="match status" value="1"/>
</dbReference>
<evidence type="ECO:0000256" key="4">
    <source>
        <dbReference type="ARBA" id="ARBA00022723"/>
    </source>
</evidence>
<dbReference type="InterPro" id="IPR007197">
    <property type="entry name" value="rSAM"/>
</dbReference>
<dbReference type="SFLD" id="SFLDG01386">
    <property type="entry name" value="main_SPASM_domain-containing"/>
    <property type="match status" value="1"/>
</dbReference>
<evidence type="ECO:0000256" key="6">
    <source>
        <dbReference type="ARBA" id="ARBA00023014"/>
    </source>
</evidence>
<evidence type="ECO:0000313" key="8">
    <source>
        <dbReference type="EMBL" id="HFX13282.1"/>
    </source>
</evidence>
<feature type="domain" description="Radical SAM core" evidence="7">
    <location>
        <begin position="1"/>
        <end position="216"/>
    </location>
</feature>
<name>A0A7C3RQS3_DICTH</name>
<accession>A0A7C3RQS3</accession>
<dbReference type="PROSITE" id="PS51918">
    <property type="entry name" value="RADICAL_SAM"/>
    <property type="match status" value="1"/>
</dbReference>
<dbReference type="AlphaFoldDB" id="A0A7C3RQS3"/>
<dbReference type="Gene3D" id="3.20.20.70">
    <property type="entry name" value="Aldolase class I"/>
    <property type="match status" value="1"/>
</dbReference>
<sequence>MFFTEIIWILDIKCNLNCPHCYVHARNWEKKISKERVLKLIGEAKKLNFTHIDFTGGETLLIPELFDYIVEAKNLDLNVSINTNLLLLDYEKAKFIKENDVYLYVSVDGSDKEIYEKLRGKGTFDILLKKLEILNNLDIPYSIIFSVSTFNYKDLPNMVDFAKKNLAKELCIIPVIPSGEAKKSHIYLDSSRILESIKELSVKAMEENYKINIWCAPFLKLLDLPQNIYVDKCHAFDFIDLAPTGDILICDVIDIPIAEIRTKSLKEAINDILKNPLYKELKERTNYCYNCEILDFCGGGCYARSWIINGDLRKPDPYCPNVLTAMGK</sequence>
<dbReference type="InterPro" id="IPR017200">
    <property type="entry name" value="PqqE-like"/>
</dbReference>
<dbReference type="GO" id="GO:0003824">
    <property type="term" value="F:catalytic activity"/>
    <property type="evidence" value="ECO:0007669"/>
    <property type="project" value="InterPro"/>
</dbReference>
<reference evidence="8" key="1">
    <citation type="journal article" date="2020" name="mSystems">
        <title>Genome- and Community-Level Interaction Insights into Carbon Utilization and Element Cycling Functions of Hydrothermarchaeota in Hydrothermal Sediment.</title>
        <authorList>
            <person name="Zhou Z."/>
            <person name="Liu Y."/>
            <person name="Xu W."/>
            <person name="Pan J."/>
            <person name="Luo Z.H."/>
            <person name="Li M."/>
        </authorList>
    </citation>
    <scope>NUCLEOTIDE SEQUENCE [LARGE SCALE GENOMIC DNA]</scope>
    <source>
        <strain evidence="8">SpSt-81</strain>
    </source>
</reference>
<dbReference type="SUPFAM" id="SSF102114">
    <property type="entry name" value="Radical SAM enzymes"/>
    <property type="match status" value="1"/>
</dbReference>
<protein>
    <submittedName>
        <fullName evidence="8">Radical SAM protein</fullName>
    </submittedName>
</protein>
<keyword evidence="2" id="KW-0004">4Fe-4S</keyword>
<dbReference type="PANTHER" id="PTHR11228:SF7">
    <property type="entry name" value="PQQA PEPTIDE CYCLASE"/>
    <property type="match status" value="1"/>
</dbReference>
<dbReference type="EMBL" id="DTIN01000014">
    <property type="protein sequence ID" value="HFX13282.1"/>
    <property type="molecule type" value="Genomic_DNA"/>
</dbReference>
<dbReference type="InterPro" id="IPR050377">
    <property type="entry name" value="Radical_SAM_PqqE_MftC-like"/>
</dbReference>
<keyword evidence="6" id="KW-0411">Iron-sulfur</keyword>
<keyword evidence="5" id="KW-0408">Iron</keyword>
<dbReference type="SFLD" id="SFLDG01067">
    <property type="entry name" value="SPASM/twitch_domain_containing"/>
    <property type="match status" value="1"/>
</dbReference>
<comment type="caution">
    <text evidence="8">The sequence shown here is derived from an EMBL/GenBank/DDBJ whole genome shotgun (WGS) entry which is preliminary data.</text>
</comment>
<dbReference type="SFLD" id="SFLDS00029">
    <property type="entry name" value="Radical_SAM"/>
    <property type="match status" value="1"/>
</dbReference>
<evidence type="ECO:0000259" key="7">
    <source>
        <dbReference type="PROSITE" id="PS51918"/>
    </source>
</evidence>
<organism evidence="8">
    <name type="scientific">Dictyoglomus thermophilum</name>
    <dbReference type="NCBI Taxonomy" id="14"/>
    <lineage>
        <taxon>Bacteria</taxon>
        <taxon>Pseudomonadati</taxon>
        <taxon>Dictyoglomota</taxon>
        <taxon>Dictyoglomia</taxon>
        <taxon>Dictyoglomales</taxon>
        <taxon>Dictyoglomaceae</taxon>
        <taxon>Dictyoglomus</taxon>
    </lineage>
</organism>
<evidence type="ECO:0000256" key="1">
    <source>
        <dbReference type="ARBA" id="ARBA00001966"/>
    </source>
</evidence>
<dbReference type="PIRSF" id="PIRSF037420">
    <property type="entry name" value="PQQ_syn_pqqE"/>
    <property type="match status" value="1"/>
</dbReference>
<keyword evidence="3" id="KW-0949">S-adenosyl-L-methionine</keyword>
<gene>
    <name evidence="8" type="ORF">ENW00_03860</name>
</gene>
<dbReference type="InterPro" id="IPR058240">
    <property type="entry name" value="rSAM_sf"/>
</dbReference>